<evidence type="ECO:0000256" key="3">
    <source>
        <dbReference type="ARBA" id="ARBA00022670"/>
    </source>
</evidence>
<dbReference type="SUPFAM" id="SSF53474">
    <property type="entry name" value="alpha/beta-Hydrolases"/>
    <property type="match status" value="1"/>
</dbReference>
<dbReference type="EC" id="3.4.16.-" evidence="7"/>
<dbReference type="InterPro" id="IPR018202">
    <property type="entry name" value="Ser_caboxypep_ser_AS"/>
</dbReference>
<name>B3RNJ6_TRIAD</name>
<dbReference type="GeneID" id="6751083"/>
<dbReference type="GO" id="GO:0004185">
    <property type="term" value="F:serine-type carboxypeptidase activity"/>
    <property type="evidence" value="ECO:0000318"/>
    <property type="project" value="GO_Central"/>
</dbReference>
<organism evidence="9 10">
    <name type="scientific">Trichoplax adhaerens</name>
    <name type="common">Trichoplax reptans</name>
    <dbReference type="NCBI Taxonomy" id="10228"/>
    <lineage>
        <taxon>Eukaryota</taxon>
        <taxon>Metazoa</taxon>
        <taxon>Placozoa</taxon>
        <taxon>Uniplacotomia</taxon>
        <taxon>Trichoplacea</taxon>
        <taxon>Trichoplacidae</taxon>
        <taxon>Trichoplax</taxon>
    </lineage>
</organism>
<evidence type="ECO:0000256" key="1">
    <source>
        <dbReference type="ARBA" id="ARBA00009431"/>
    </source>
</evidence>
<dbReference type="Gene3D" id="3.40.50.1820">
    <property type="entry name" value="alpha/beta hydrolase"/>
    <property type="match status" value="1"/>
</dbReference>
<dbReference type="PANTHER" id="PTHR11802:SF3">
    <property type="entry name" value="RETINOID-INDUCIBLE SERINE CARBOXYPEPTIDASE"/>
    <property type="match status" value="1"/>
</dbReference>
<dbReference type="OrthoDB" id="443318at2759"/>
<dbReference type="HOGENOM" id="CLU_008523_1_0_1"/>
<dbReference type="InterPro" id="IPR029058">
    <property type="entry name" value="AB_hydrolase_fold"/>
</dbReference>
<dbReference type="FunFam" id="3.40.50.1820:FF:001053">
    <property type="entry name" value="Carboxypeptidase"/>
    <property type="match status" value="1"/>
</dbReference>
<evidence type="ECO:0000313" key="10">
    <source>
        <dbReference type="Proteomes" id="UP000009022"/>
    </source>
</evidence>
<evidence type="ECO:0000256" key="7">
    <source>
        <dbReference type="RuleBase" id="RU361156"/>
    </source>
</evidence>
<accession>B3RNJ6</accession>
<keyword evidence="5 7" id="KW-0378">Hydrolase</keyword>
<proteinExistence type="inferred from homology"/>
<dbReference type="KEGG" id="tad:TRIADDRAFT_21045"/>
<dbReference type="PANTHER" id="PTHR11802">
    <property type="entry name" value="SERINE PROTEASE FAMILY S10 SERINE CARBOXYPEPTIDASE"/>
    <property type="match status" value="1"/>
</dbReference>
<dbReference type="Pfam" id="PF00450">
    <property type="entry name" value="Peptidase_S10"/>
    <property type="match status" value="1"/>
</dbReference>
<dbReference type="CTD" id="6751083"/>
<evidence type="ECO:0000256" key="4">
    <source>
        <dbReference type="ARBA" id="ARBA00022729"/>
    </source>
</evidence>
<dbReference type="EMBL" id="DS985242">
    <property type="protein sequence ID" value="EDV27464.1"/>
    <property type="molecule type" value="Genomic_DNA"/>
</dbReference>
<evidence type="ECO:0000256" key="8">
    <source>
        <dbReference type="SAM" id="MobiDB-lite"/>
    </source>
</evidence>
<keyword evidence="2 7" id="KW-0121">Carboxypeptidase</keyword>
<dbReference type="InParanoid" id="B3RNJ6"/>
<dbReference type="PhylomeDB" id="B3RNJ6"/>
<evidence type="ECO:0000313" key="9">
    <source>
        <dbReference type="EMBL" id="EDV27464.1"/>
    </source>
</evidence>
<keyword evidence="4 7" id="KW-0732">Signal</keyword>
<dbReference type="RefSeq" id="XP_002109298.1">
    <property type="nucleotide sequence ID" value="XM_002109262.1"/>
</dbReference>
<feature type="region of interest" description="Disordered" evidence="8">
    <location>
        <begin position="27"/>
        <end position="48"/>
    </location>
</feature>
<reference evidence="9 10" key="1">
    <citation type="journal article" date="2008" name="Nature">
        <title>The Trichoplax genome and the nature of placozoans.</title>
        <authorList>
            <person name="Srivastava M."/>
            <person name="Begovic E."/>
            <person name="Chapman J."/>
            <person name="Putnam N.H."/>
            <person name="Hellsten U."/>
            <person name="Kawashima T."/>
            <person name="Kuo A."/>
            <person name="Mitros T."/>
            <person name="Salamov A."/>
            <person name="Carpenter M.L."/>
            <person name="Signorovitch A.Y."/>
            <person name="Moreno M.A."/>
            <person name="Kamm K."/>
            <person name="Grimwood J."/>
            <person name="Schmutz J."/>
            <person name="Shapiro H."/>
            <person name="Grigoriev I.V."/>
            <person name="Buss L.W."/>
            <person name="Schierwater B."/>
            <person name="Dellaporta S.L."/>
            <person name="Rokhsar D.S."/>
        </authorList>
    </citation>
    <scope>NUCLEOTIDE SEQUENCE [LARGE SCALE GENOMIC DNA]</scope>
    <source>
        <strain evidence="9 10">Grell-BS-1999</strain>
    </source>
</reference>
<sequence length="459" mass="52020">MHDFFFISIIISCEILSTINGNPRINPKAKSWSETPNTSHDYQRRNHINSSSIPDEKWDYIEVRPGAHMFWWFHGYIGQSKSRQDIPLVLWMNGGPGDSSVGRGSFYQIGPVQMNLTPRQNTWLKQVNLLFIDYPVGVGFSYVSYPSAYSTTDVQVGQDLYHVIAEVLRKITALQNVPLYIIGESYGGKIGAILGHQLIQGNLAGQIQCNFRGTILSSPFISPMDTAASYGPFLYAMSLIDDTELNQLNQHVEKIKSLIATGNNKEASRQFYVMLYIMLEMTANVNIYYVRMHFPINIFARLVNTADENSSNNNNNPSEMYKTMNGPIRKKLGIIPENITFADSNPAVGSYLDPSFVTEVTEYVDHLLAANVSVMIVNGQFDGIVNILSYQKWLKKLKWSHLNQFSNTQKLPVYDSNERIVGYKQSYKNLEYCTILDTGHSPTLRIPYKLMEPFQPGLT</sequence>
<gene>
    <name evidence="9" type="ORF">TRIADDRAFT_21045</name>
</gene>
<comment type="similarity">
    <text evidence="1 7">Belongs to the peptidase S10 family.</text>
</comment>
<dbReference type="InterPro" id="IPR001563">
    <property type="entry name" value="Peptidase_S10"/>
</dbReference>
<evidence type="ECO:0000256" key="2">
    <source>
        <dbReference type="ARBA" id="ARBA00022645"/>
    </source>
</evidence>
<dbReference type="GO" id="GO:0006508">
    <property type="term" value="P:proteolysis"/>
    <property type="evidence" value="ECO:0007669"/>
    <property type="project" value="UniProtKB-KW"/>
</dbReference>
<dbReference type="Proteomes" id="UP000009022">
    <property type="component" value="Unassembled WGS sequence"/>
</dbReference>
<feature type="chain" id="PRO_5006522278" description="Carboxypeptidase" evidence="7">
    <location>
        <begin position="22"/>
        <end position="459"/>
    </location>
</feature>
<dbReference type="PROSITE" id="PS00131">
    <property type="entry name" value="CARBOXYPEPT_SER_SER"/>
    <property type="match status" value="1"/>
</dbReference>
<dbReference type="PRINTS" id="PR00724">
    <property type="entry name" value="CRBOXYPTASEC"/>
</dbReference>
<protein>
    <recommendedName>
        <fullName evidence="7">Carboxypeptidase</fullName>
        <ecNumber evidence="7">3.4.16.-</ecNumber>
    </recommendedName>
</protein>
<feature type="signal peptide" evidence="7">
    <location>
        <begin position="1"/>
        <end position="21"/>
    </location>
</feature>
<keyword evidence="3 7" id="KW-0645">Protease</keyword>
<evidence type="ECO:0000256" key="5">
    <source>
        <dbReference type="ARBA" id="ARBA00022801"/>
    </source>
</evidence>
<dbReference type="AlphaFoldDB" id="B3RNJ6"/>
<keyword evidence="10" id="KW-1185">Reference proteome</keyword>
<evidence type="ECO:0000256" key="6">
    <source>
        <dbReference type="ARBA" id="ARBA00023180"/>
    </source>
</evidence>
<keyword evidence="6" id="KW-0325">Glycoprotein</keyword>
<dbReference type="eggNOG" id="KOG1283">
    <property type="taxonomic scope" value="Eukaryota"/>
</dbReference>